<name>A0A3D8IYD2_9HELI</name>
<keyword evidence="2" id="KW-0282">Flagellum</keyword>
<dbReference type="EMBL" id="NXLU01000001">
    <property type="protein sequence ID" value="RDU70063.1"/>
    <property type="molecule type" value="Genomic_DNA"/>
</dbReference>
<dbReference type="Gene3D" id="2.30.30.760">
    <property type="match status" value="1"/>
</dbReference>
<keyword evidence="3" id="KW-1185">Reference proteome</keyword>
<keyword evidence="2" id="KW-0966">Cell projection</keyword>
<sequence>MRLSLFFLFVFFAFGVNLQEEYKVKGNEIYSNDLIADAPRFFIARFGDTFEFEIPSADLIALFKRYGIKLEATKDMTKFIYQTPKAFANLQKQVKKFFLQAYPSLKIKTIYLKPLSKASDTSFEALLTPSVLKKSKFEFLAKSTPKEGGIIFACEIVGEIEVYLASEDIRSRQIFNPSNIQKQNIAFKGFLQEPALYEDLMNSQAKGFIKKAQIITRNKLSPRTLIEKGGMIDVVLQEGGVRVEMRVEALKSGSLGEVIPARNPTSKKNLKIKVIAEGKGEVL</sequence>
<dbReference type="Proteomes" id="UP000257067">
    <property type="component" value="Unassembled WGS sequence"/>
</dbReference>
<dbReference type="PANTHER" id="PTHR36307">
    <property type="entry name" value="FLAGELLA BASAL BODY P-RING FORMATION PROTEIN FLGA"/>
    <property type="match status" value="1"/>
</dbReference>
<accession>A0A3D8IYD2</accession>
<dbReference type="PANTHER" id="PTHR36307:SF1">
    <property type="entry name" value="FLAGELLA BASAL BODY P-RING FORMATION PROTEIN FLGA"/>
    <property type="match status" value="1"/>
</dbReference>
<dbReference type="AlphaFoldDB" id="A0A3D8IYD2"/>
<dbReference type="Pfam" id="PF13144">
    <property type="entry name" value="ChapFlgA"/>
    <property type="match status" value="1"/>
</dbReference>
<gene>
    <name evidence="2" type="primary">flgA</name>
    <name evidence="2" type="ORF">CQA62_01220</name>
</gene>
<evidence type="ECO:0000313" key="2">
    <source>
        <dbReference type="EMBL" id="RDU70063.1"/>
    </source>
</evidence>
<evidence type="ECO:0000313" key="3">
    <source>
        <dbReference type="Proteomes" id="UP000257067"/>
    </source>
</evidence>
<dbReference type="RefSeq" id="WP_104723908.1">
    <property type="nucleotide sequence ID" value="NZ_FZNE01000002.1"/>
</dbReference>
<organism evidence="2 3">
    <name type="scientific">Helicobacter cholecystus</name>
    <dbReference type="NCBI Taxonomy" id="45498"/>
    <lineage>
        <taxon>Bacteria</taxon>
        <taxon>Pseudomonadati</taxon>
        <taxon>Campylobacterota</taxon>
        <taxon>Epsilonproteobacteria</taxon>
        <taxon>Campylobacterales</taxon>
        <taxon>Helicobacteraceae</taxon>
        <taxon>Helicobacter</taxon>
    </lineage>
</organism>
<evidence type="ECO:0000259" key="1">
    <source>
        <dbReference type="Pfam" id="PF13144"/>
    </source>
</evidence>
<proteinExistence type="predicted"/>
<comment type="caution">
    <text evidence="2">The sequence shown here is derived from an EMBL/GenBank/DDBJ whole genome shotgun (WGS) entry which is preliminary data.</text>
</comment>
<dbReference type="InterPro" id="IPR017585">
    <property type="entry name" value="SAF_FlgA"/>
</dbReference>
<dbReference type="NCBIfam" id="TIGR03170">
    <property type="entry name" value="flgA_cterm"/>
    <property type="match status" value="1"/>
</dbReference>
<feature type="domain" description="Flagella basal body P-ring formation protein FlgA SAF" evidence="1">
    <location>
        <begin position="161"/>
        <end position="282"/>
    </location>
</feature>
<dbReference type="GO" id="GO:0044780">
    <property type="term" value="P:bacterial-type flagellum assembly"/>
    <property type="evidence" value="ECO:0007669"/>
    <property type="project" value="InterPro"/>
</dbReference>
<protein>
    <submittedName>
        <fullName evidence="2">Flagella basal body P-ring formation protein FlgA</fullName>
    </submittedName>
</protein>
<dbReference type="OrthoDB" id="5324646at2"/>
<dbReference type="InterPro" id="IPR039246">
    <property type="entry name" value="Flagellar_FlgA"/>
</dbReference>
<reference evidence="2 3" key="1">
    <citation type="submission" date="2018-04" db="EMBL/GenBank/DDBJ databases">
        <title>Novel Campyloabacter and Helicobacter Species and Strains.</title>
        <authorList>
            <person name="Mannion A.J."/>
            <person name="Shen Z."/>
            <person name="Fox J.G."/>
        </authorList>
    </citation>
    <scope>NUCLEOTIDE SEQUENCE [LARGE SCALE GENOMIC DNA]</scope>
    <source>
        <strain evidence="2 3">ATCC 700242</strain>
    </source>
</reference>
<keyword evidence="2" id="KW-0969">Cilium</keyword>